<comment type="caution">
    <text evidence="1">The sequence shown here is derived from an EMBL/GenBank/DDBJ whole genome shotgun (WGS) entry which is preliminary data.</text>
</comment>
<dbReference type="AlphaFoldDB" id="X1S7E1"/>
<dbReference type="EMBL" id="BARW01000967">
    <property type="protein sequence ID" value="GAI71375.1"/>
    <property type="molecule type" value="Genomic_DNA"/>
</dbReference>
<gene>
    <name evidence="1" type="ORF">S12H4_03449</name>
</gene>
<organism evidence="1">
    <name type="scientific">marine sediment metagenome</name>
    <dbReference type="NCBI Taxonomy" id="412755"/>
    <lineage>
        <taxon>unclassified sequences</taxon>
        <taxon>metagenomes</taxon>
        <taxon>ecological metagenomes</taxon>
    </lineage>
</organism>
<name>X1S7E1_9ZZZZ</name>
<evidence type="ECO:0000313" key="1">
    <source>
        <dbReference type="EMBL" id="GAI71375.1"/>
    </source>
</evidence>
<proteinExistence type="predicted"/>
<reference evidence="1" key="1">
    <citation type="journal article" date="2014" name="Front. Microbiol.">
        <title>High frequency of phylogenetically diverse reductive dehalogenase-homologous genes in deep subseafloor sedimentary metagenomes.</title>
        <authorList>
            <person name="Kawai M."/>
            <person name="Futagami T."/>
            <person name="Toyoda A."/>
            <person name="Takaki Y."/>
            <person name="Nishi S."/>
            <person name="Hori S."/>
            <person name="Arai W."/>
            <person name="Tsubouchi T."/>
            <person name="Morono Y."/>
            <person name="Uchiyama I."/>
            <person name="Ito T."/>
            <person name="Fujiyama A."/>
            <person name="Inagaki F."/>
            <person name="Takami H."/>
        </authorList>
    </citation>
    <scope>NUCLEOTIDE SEQUENCE</scope>
    <source>
        <strain evidence="1">Expedition CK06-06</strain>
    </source>
</reference>
<protein>
    <submittedName>
        <fullName evidence="1">Uncharacterized protein</fullName>
    </submittedName>
</protein>
<accession>X1S7E1</accession>
<sequence length="89" mass="10270">MLTVVNEPQAEYKIAGWQTESKSFSFDDFICAIENETVLFCPPSGSTFMMFSEKPKRKLSALRGKLTKQSEKEIDDQISDLRSEWDRNI</sequence>